<organism evidence="5">
    <name type="scientific">Kumanoa mahlacensis</name>
    <dbReference type="NCBI Taxonomy" id="1196387"/>
    <lineage>
        <taxon>Eukaryota</taxon>
        <taxon>Rhodophyta</taxon>
        <taxon>Florideophyceae</taxon>
        <taxon>Nemaliophycidae</taxon>
        <taxon>Batrachospermales</taxon>
        <taxon>Batrachospermaceae</taxon>
        <taxon>Kumanoa</taxon>
    </lineage>
</organism>
<evidence type="ECO:0000256" key="2">
    <source>
        <dbReference type="ARBA" id="ARBA00022723"/>
    </source>
</evidence>
<dbReference type="GO" id="GO:0009055">
    <property type="term" value="F:electron transfer activity"/>
    <property type="evidence" value="ECO:0007669"/>
    <property type="project" value="InterPro"/>
</dbReference>
<proteinExistence type="predicted"/>
<dbReference type="Gene3D" id="1.10.760.10">
    <property type="entry name" value="Cytochrome c-like domain"/>
    <property type="match status" value="1"/>
</dbReference>
<dbReference type="GO" id="GO:0020037">
    <property type="term" value="F:heme binding"/>
    <property type="evidence" value="ECO:0007669"/>
    <property type="project" value="InterPro"/>
</dbReference>
<evidence type="ECO:0000259" key="4">
    <source>
        <dbReference type="Pfam" id="PF13442"/>
    </source>
</evidence>
<reference evidence="5" key="1">
    <citation type="submission" date="2019-03" db="EMBL/GenBank/DDBJ databases">
        <title>Phycologia Chloroplast and mitochondrial genomes of Kumanoa mahlacensis.</title>
        <authorList>
            <person name="Fang K."/>
        </authorList>
    </citation>
    <scope>NUCLEOTIDE SEQUENCE</scope>
    <source>
        <strain evidence="5">SAS-FKP1701</strain>
    </source>
</reference>
<gene>
    <name evidence="5" type="primary">petJ</name>
</gene>
<evidence type="ECO:0000256" key="1">
    <source>
        <dbReference type="ARBA" id="ARBA00022617"/>
    </source>
</evidence>
<dbReference type="AlphaFoldDB" id="A0A8K1YUD3"/>
<dbReference type="GO" id="GO:0046872">
    <property type="term" value="F:metal ion binding"/>
    <property type="evidence" value="ECO:0007669"/>
    <property type="project" value="UniProtKB-KW"/>
</dbReference>
<evidence type="ECO:0000256" key="3">
    <source>
        <dbReference type="ARBA" id="ARBA00023004"/>
    </source>
</evidence>
<feature type="domain" description="Cytochrome c" evidence="4">
    <location>
        <begin position="6"/>
        <end position="37"/>
    </location>
</feature>
<evidence type="ECO:0000313" key="5">
    <source>
        <dbReference type="EMBL" id="UEQ11978.1"/>
    </source>
</evidence>
<keyword evidence="5" id="KW-0934">Plastid</keyword>
<keyword evidence="3" id="KW-0408">Iron</keyword>
<dbReference type="InterPro" id="IPR009056">
    <property type="entry name" value="Cyt_c-like_dom"/>
</dbReference>
<geneLocation type="chloroplast" evidence="5"/>
<keyword evidence="5" id="KW-0150">Chloroplast</keyword>
<protein>
    <submittedName>
        <fullName evidence="5">Cytochrome c553</fullName>
    </submittedName>
</protein>
<dbReference type="SUPFAM" id="SSF46626">
    <property type="entry name" value="Cytochrome c"/>
    <property type="match status" value="1"/>
</dbReference>
<keyword evidence="2" id="KW-0479">Metal-binding</keyword>
<sequence>MNSLSAITNQVTNGKNAMPAFGARLSDDDINNVASYVLSQAEQNWSN</sequence>
<accession>A0A8K1YUD3</accession>
<keyword evidence="1" id="KW-0349">Heme</keyword>
<dbReference type="InterPro" id="IPR036909">
    <property type="entry name" value="Cyt_c-like_dom_sf"/>
</dbReference>
<dbReference type="EMBL" id="MK641509">
    <property type="protein sequence ID" value="UEQ11978.1"/>
    <property type="molecule type" value="Genomic_DNA"/>
</dbReference>
<dbReference type="Pfam" id="PF13442">
    <property type="entry name" value="Cytochrome_CBB3"/>
    <property type="match status" value="1"/>
</dbReference>
<name>A0A8K1YUD3_9FLOR</name>